<proteinExistence type="predicted"/>
<protein>
    <submittedName>
        <fullName evidence="3">IS91 family transposase</fullName>
    </submittedName>
</protein>
<dbReference type="EMBL" id="CP018309">
    <property type="protein sequence ID" value="ASI92609.1"/>
    <property type="molecule type" value="Genomic_DNA"/>
</dbReference>
<dbReference type="InterPro" id="IPR026889">
    <property type="entry name" value="Zn_Tnp"/>
</dbReference>
<feature type="domain" description="Transposase IS801/IS1294" evidence="1">
    <location>
        <begin position="143"/>
        <end position="323"/>
    </location>
</feature>
<dbReference type="KEGG" id="vsh:BSZ05_22790"/>
<dbReference type="NCBIfam" id="NF033538">
    <property type="entry name" value="transpos_IS91"/>
    <property type="match status" value="1"/>
</dbReference>
<organism evidence="3 4">
    <name type="scientific">Vibrio mediterranei</name>
    <dbReference type="NCBI Taxonomy" id="689"/>
    <lineage>
        <taxon>Bacteria</taxon>
        <taxon>Pseudomonadati</taxon>
        <taxon>Pseudomonadota</taxon>
        <taxon>Gammaproteobacteria</taxon>
        <taxon>Vibrionales</taxon>
        <taxon>Vibrionaceae</taxon>
        <taxon>Vibrio</taxon>
    </lineage>
</organism>
<dbReference type="AlphaFoldDB" id="A0AAN1KQL6"/>
<name>A0AAN1KQL6_9VIBR</name>
<evidence type="ECO:0000313" key="4">
    <source>
        <dbReference type="Proteomes" id="UP000197092"/>
    </source>
</evidence>
<dbReference type="GO" id="GO:0003677">
    <property type="term" value="F:DNA binding"/>
    <property type="evidence" value="ECO:0007669"/>
    <property type="project" value="InterPro"/>
</dbReference>
<dbReference type="GO" id="GO:0006313">
    <property type="term" value="P:DNA transposition"/>
    <property type="evidence" value="ECO:0007669"/>
    <property type="project" value="InterPro"/>
</dbReference>
<dbReference type="InterPro" id="IPR054832">
    <property type="entry name" value="transpos_IS91"/>
</dbReference>
<sequence>MHPDKPIKKLFNSKRNWSKYLDKHLPELRKVVIEKVTKMLHCGSAAFGSKEYRCSDGDCTHRKYIHQTCKPRFCSSCGIKATERWIRQQQHVFPDCDYQHITLTLPNTLWFVFQNNCFLLNDLFQCAANIFLGWAKQQNIEVGIFCALHTYGRKLNWNVHIHLSVTRGGLCQRTGTWKPIYFKAKTTEPCWRAAICQLLEKHYPQLKLSGEGCPYIRNKKDWSRFLVSQYCRRWKLHFAKKTNNVKPTMNYLGRYLKRPPISASRLRHSFKGSQVTFDYLNHRTGQTESLTLSPEALIGRMIAHIPDKHFKMIRYYGFLSNRKRGTMLPKVYAALDIVLGPTPEMPGYAAMLKGYAKLDPYACVVCGSQMEFARFRSGESLSSLMEHTIVQSQISSAYAS</sequence>
<dbReference type="Pfam" id="PF14319">
    <property type="entry name" value="Zn_Tnp_IS91"/>
    <property type="match status" value="1"/>
</dbReference>
<dbReference type="GO" id="GO:0004803">
    <property type="term" value="F:transposase activity"/>
    <property type="evidence" value="ECO:0007669"/>
    <property type="project" value="InterPro"/>
</dbReference>
<dbReference type="Proteomes" id="UP000197092">
    <property type="component" value="Chromosome 2"/>
</dbReference>
<dbReference type="RefSeq" id="WP_088878519.1">
    <property type="nucleotide sequence ID" value="NZ_CP018309.1"/>
</dbReference>
<dbReference type="PANTHER" id="PTHR37023">
    <property type="entry name" value="TRANSPOSASE"/>
    <property type="match status" value="1"/>
</dbReference>
<accession>A0AAN1KQL6</accession>
<evidence type="ECO:0000313" key="3">
    <source>
        <dbReference type="EMBL" id="ASI92609.1"/>
    </source>
</evidence>
<feature type="domain" description="Transposase zinc-binding" evidence="2">
    <location>
        <begin position="14"/>
        <end position="105"/>
    </location>
</feature>
<dbReference type="PANTHER" id="PTHR37023:SF1">
    <property type="entry name" value="ISSOD25 TRANSPOSASE TNPA_ISSOD25"/>
    <property type="match status" value="1"/>
</dbReference>
<gene>
    <name evidence="3" type="ORF">BSZ05_22790</name>
</gene>
<reference evidence="4" key="1">
    <citation type="submission" date="2016-12" db="EMBL/GenBank/DDBJ databases">
        <title>Comparative genomic analysis reveals the diversity, evolution, and environmental adaptation strategies of the genus Vibrio.</title>
        <authorList>
            <person name="Lin H."/>
            <person name="Wang X."/>
            <person name="Zhang X.-H."/>
        </authorList>
    </citation>
    <scope>NUCLEOTIDE SEQUENCE [LARGE SCALE GENOMIC DNA]</scope>
    <source>
        <strain evidence="4">QT6D1</strain>
    </source>
</reference>
<dbReference type="Pfam" id="PF04986">
    <property type="entry name" value="Y2_Tnp"/>
    <property type="match status" value="1"/>
</dbReference>
<evidence type="ECO:0000259" key="2">
    <source>
        <dbReference type="Pfam" id="PF14319"/>
    </source>
</evidence>
<dbReference type="InterPro" id="IPR007069">
    <property type="entry name" value="Transposase_32"/>
</dbReference>
<evidence type="ECO:0000259" key="1">
    <source>
        <dbReference type="Pfam" id="PF04986"/>
    </source>
</evidence>